<keyword evidence="2" id="KW-1185">Reference proteome</keyword>
<sequence length="274" mass="32159">MEKELHDFKCALEAEIIAKQKAGAIKDFYEMEEFTEREQWIKDYITKNGVKFFVTHPIGDEEFLRNRALFEQRAPDITQELYIDFNLFETLVRDHLNEGYTIMKISFRQLPESKISEFSRMMPENQSSLKNIEGYLYASLSFHEASDTTKLDKHYFVFNLDRYYEVDENHLGRFDSTDLGRILTNVSNDAYVANSIRYELILVKQYIDRIHMYLEGCLKKNISRLDFIPCIGRKKTVSFGSGKQSIYLATMPSDNNKQLLSADFPYYDQGSLEP</sequence>
<reference evidence="1 2" key="1">
    <citation type="submission" date="2019-08" db="EMBL/GenBank/DDBJ databases">
        <title>Draft genome sequence of Chryseobacterium sp. Gsoil 183.</title>
        <authorList>
            <person name="Im W.-T."/>
        </authorList>
    </citation>
    <scope>NUCLEOTIDE SEQUENCE [LARGE SCALE GENOMIC DNA]</scope>
    <source>
        <strain evidence="1 2">Gsoil 183</strain>
    </source>
</reference>
<dbReference type="RefSeq" id="WP_149387768.1">
    <property type="nucleotide sequence ID" value="NZ_VTRU01000002.1"/>
</dbReference>
<organism evidence="1 2">
    <name type="scientific">Chryseobacterium panacisoli</name>
    <dbReference type="NCBI Taxonomy" id="1807141"/>
    <lineage>
        <taxon>Bacteria</taxon>
        <taxon>Pseudomonadati</taxon>
        <taxon>Bacteroidota</taxon>
        <taxon>Flavobacteriia</taxon>
        <taxon>Flavobacteriales</taxon>
        <taxon>Weeksellaceae</taxon>
        <taxon>Chryseobacterium group</taxon>
        <taxon>Chryseobacterium</taxon>
    </lineage>
</organism>
<dbReference type="AlphaFoldDB" id="A0A5D8ZQF4"/>
<name>A0A5D8ZQF4_9FLAO</name>
<evidence type="ECO:0000313" key="1">
    <source>
        <dbReference type="EMBL" id="TZF96312.1"/>
    </source>
</evidence>
<dbReference type="OrthoDB" id="1230935at2"/>
<protein>
    <submittedName>
        <fullName evidence="1">Uncharacterized protein</fullName>
    </submittedName>
</protein>
<dbReference type="EMBL" id="VTRU01000002">
    <property type="protein sequence ID" value="TZF96312.1"/>
    <property type="molecule type" value="Genomic_DNA"/>
</dbReference>
<proteinExistence type="predicted"/>
<evidence type="ECO:0000313" key="2">
    <source>
        <dbReference type="Proteomes" id="UP000323884"/>
    </source>
</evidence>
<dbReference type="Proteomes" id="UP000323884">
    <property type="component" value="Unassembled WGS sequence"/>
</dbReference>
<accession>A0A5D8ZQF4</accession>
<gene>
    <name evidence="1" type="ORF">FW781_12850</name>
</gene>
<comment type="caution">
    <text evidence="1">The sequence shown here is derived from an EMBL/GenBank/DDBJ whole genome shotgun (WGS) entry which is preliminary data.</text>
</comment>